<reference evidence="2 3" key="1">
    <citation type="submission" date="2020-08" db="EMBL/GenBank/DDBJ databases">
        <title>Plant Genome Project.</title>
        <authorList>
            <person name="Zhang R.-G."/>
        </authorList>
    </citation>
    <scope>NUCLEOTIDE SEQUENCE [LARGE SCALE GENOMIC DNA]</scope>
    <source>
        <tissue evidence="2">Rhizome</tissue>
    </source>
</reference>
<dbReference type="Proteomes" id="UP000734854">
    <property type="component" value="Unassembled WGS sequence"/>
</dbReference>
<evidence type="ECO:0000313" key="3">
    <source>
        <dbReference type="Proteomes" id="UP000734854"/>
    </source>
</evidence>
<accession>A0A8J5HKG3</accession>
<comment type="caution">
    <text evidence="2">The sequence shown here is derived from an EMBL/GenBank/DDBJ whole genome shotgun (WGS) entry which is preliminary data.</text>
</comment>
<dbReference type="AlphaFoldDB" id="A0A8J5HKG3"/>
<evidence type="ECO:0000256" key="1">
    <source>
        <dbReference type="SAM" id="MobiDB-lite"/>
    </source>
</evidence>
<sequence length="426" mass="46889">MTPPAISYFFFFSVKPSPFLRSPSRALPSAIAMTAGRFPPSWAHDTAVLRFPPLCPPLSTAVSGPSTTNSAWELVAIVDRGSPVARLSKFLGCELKEELQRAFVCCGSTSTVVKISCSNFSSLTHHRLPPLCQPLSTDVSGPSTANSAWELVAIADRGSPVARLSEVFDGTTTTGDMHRDSTQLPPTSDEERELEEAFINRGVNSYVEVIDDENEDVGGEPNNRQRRVAESSNSRRCKDPKLSRIEKYKACMDKWSNNMEQLSGESISRGLSPRIEVDAITCEIIGDMPNYRITIQRLIPVACCAVHNFIRRHHAMDNLFMEYSSNDMLMSGVEGDFNDQESIPIDSSQTSQMGNVRDEIASNMYNAAFEASIFRKKMNLRDQEILLVLRLATQRRRRQSREARAQGGGGVGGIVRSDAAPCDAGG</sequence>
<feature type="region of interest" description="Disordered" evidence="1">
    <location>
        <begin position="171"/>
        <end position="191"/>
    </location>
</feature>
<name>A0A8J5HKG3_ZINOF</name>
<gene>
    <name evidence="2" type="ORF">ZIOFF_018078</name>
</gene>
<dbReference type="EMBL" id="JACMSC010000005">
    <property type="protein sequence ID" value="KAG6521013.1"/>
    <property type="molecule type" value="Genomic_DNA"/>
</dbReference>
<proteinExistence type="predicted"/>
<organism evidence="2 3">
    <name type="scientific">Zingiber officinale</name>
    <name type="common">Ginger</name>
    <name type="synonym">Amomum zingiber</name>
    <dbReference type="NCBI Taxonomy" id="94328"/>
    <lineage>
        <taxon>Eukaryota</taxon>
        <taxon>Viridiplantae</taxon>
        <taxon>Streptophyta</taxon>
        <taxon>Embryophyta</taxon>
        <taxon>Tracheophyta</taxon>
        <taxon>Spermatophyta</taxon>
        <taxon>Magnoliopsida</taxon>
        <taxon>Liliopsida</taxon>
        <taxon>Zingiberales</taxon>
        <taxon>Zingiberaceae</taxon>
        <taxon>Zingiber</taxon>
    </lineage>
</organism>
<protein>
    <submittedName>
        <fullName evidence="2">Uncharacterized protein</fullName>
    </submittedName>
</protein>
<evidence type="ECO:0000313" key="2">
    <source>
        <dbReference type="EMBL" id="KAG6521013.1"/>
    </source>
</evidence>
<keyword evidence="3" id="KW-1185">Reference proteome</keyword>
<feature type="region of interest" description="Disordered" evidence="1">
    <location>
        <begin position="397"/>
        <end position="426"/>
    </location>
</feature>
<feature type="region of interest" description="Disordered" evidence="1">
    <location>
        <begin position="212"/>
        <end position="237"/>
    </location>
</feature>